<dbReference type="Proteomes" id="UP000324800">
    <property type="component" value="Unassembled WGS sequence"/>
</dbReference>
<comment type="caution">
    <text evidence="1">The sequence shown here is derived from an EMBL/GenBank/DDBJ whole genome shotgun (WGS) entry which is preliminary data.</text>
</comment>
<name>A0A5J4VP71_9EUKA</name>
<gene>
    <name evidence="1" type="ORF">EZS28_020376</name>
</gene>
<organism evidence="1 2">
    <name type="scientific">Streblomastix strix</name>
    <dbReference type="NCBI Taxonomy" id="222440"/>
    <lineage>
        <taxon>Eukaryota</taxon>
        <taxon>Metamonada</taxon>
        <taxon>Preaxostyla</taxon>
        <taxon>Oxymonadida</taxon>
        <taxon>Streblomastigidae</taxon>
        <taxon>Streblomastix</taxon>
    </lineage>
</organism>
<protein>
    <recommendedName>
        <fullName evidence="3">Tyr recombinase domain-containing protein</fullName>
    </recommendedName>
</protein>
<evidence type="ECO:0000313" key="1">
    <source>
        <dbReference type="EMBL" id="KAA6384099.1"/>
    </source>
</evidence>
<evidence type="ECO:0000313" key="2">
    <source>
        <dbReference type="Proteomes" id="UP000324800"/>
    </source>
</evidence>
<dbReference type="AlphaFoldDB" id="A0A5J4VP71"/>
<reference evidence="1 2" key="1">
    <citation type="submission" date="2019-03" db="EMBL/GenBank/DDBJ databases">
        <title>Single cell metagenomics reveals metabolic interactions within the superorganism composed of flagellate Streblomastix strix and complex community of Bacteroidetes bacteria on its surface.</title>
        <authorList>
            <person name="Treitli S.C."/>
            <person name="Kolisko M."/>
            <person name="Husnik F."/>
            <person name="Keeling P."/>
            <person name="Hampl V."/>
        </authorList>
    </citation>
    <scope>NUCLEOTIDE SEQUENCE [LARGE SCALE GENOMIC DNA]</scope>
    <source>
        <strain evidence="1">ST1C</strain>
    </source>
</reference>
<dbReference type="EMBL" id="SNRW01005920">
    <property type="protein sequence ID" value="KAA6384099.1"/>
    <property type="molecule type" value="Genomic_DNA"/>
</dbReference>
<dbReference type="OrthoDB" id="7699712at2759"/>
<sequence length="177" mass="20661">MRLIIKNNKKSIPFDVLFKRREGDVYPVKAIEQWFNQEDCTKQVQEGVWCDFKRKKKLGSFGCSQVLRYLQNDIGNNQQFGGSTVRHAMMTKLRREEATIKEVNDFTIHQEGSSCVDNFYIIQIARDLGAILLKEPKVYLYIIYMDILKSIIKIGAKNSMNKREQSGELMNEKGIEW</sequence>
<evidence type="ECO:0008006" key="3">
    <source>
        <dbReference type="Google" id="ProtNLM"/>
    </source>
</evidence>
<accession>A0A5J4VP71</accession>
<proteinExistence type="predicted"/>